<dbReference type="InterPro" id="IPR051310">
    <property type="entry name" value="MCP_chemotaxis"/>
</dbReference>
<sequence>MHQISIATREQSIGISQVNEAVAKLDSVTQQNAALVEQSTSAAQSLRQSARTLERSVDVFHL</sequence>
<name>A0A645JH14_9ZZZZ</name>
<dbReference type="GO" id="GO:0004888">
    <property type="term" value="F:transmembrane signaling receptor activity"/>
    <property type="evidence" value="ECO:0007669"/>
    <property type="project" value="TreeGrafter"/>
</dbReference>
<dbReference type="GO" id="GO:0006935">
    <property type="term" value="P:chemotaxis"/>
    <property type="evidence" value="ECO:0007669"/>
    <property type="project" value="TreeGrafter"/>
</dbReference>
<dbReference type="PANTHER" id="PTHR43531:SF14">
    <property type="entry name" value="METHYL-ACCEPTING CHEMOTAXIS PROTEIN I-RELATED"/>
    <property type="match status" value="1"/>
</dbReference>
<protein>
    <submittedName>
        <fullName evidence="2">Methyl-accepting chemotaxis protein III</fullName>
    </submittedName>
</protein>
<organism evidence="2">
    <name type="scientific">bioreactor metagenome</name>
    <dbReference type="NCBI Taxonomy" id="1076179"/>
    <lineage>
        <taxon>unclassified sequences</taxon>
        <taxon>metagenomes</taxon>
        <taxon>ecological metagenomes</taxon>
    </lineage>
</organism>
<dbReference type="SUPFAM" id="SSF58104">
    <property type="entry name" value="Methyl-accepting chemotaxis protein (MCP) signaling domain"/>
    <property type="match status" value="1"/>
</dbReference>
<dbReference type="PANTHER" id="PTHR43531">
    <property type="entry name" value="PROTEIN ICFG"/>
    <property type="match status" value="1"/>
</dbReference>
<dbReference type="Gene3D" id="1.10.287.950">
    <property type="entry name" value="Methyl-accepting chemotaxis protein"/>
    <property type="match status" value="1"/>
</dbReference>
<gene>
    <name evidence="2" type="primary">trg_7</name>
    <name evidence="2" type="ORF">SDC9_210728</name>
</gene>
<evidence type="ECO:0000256" key="1">
    <source>
        <dbReference type="ARBA" id="ARBA00022481"/>
    </source>
</evidence>
<proteinExistence type="predicted"/>
<dbReference type="AlphaFoldDB" id="A0A645JH14"/>
<keyword evidence="1" id="KW-0488">Methylation</keyword>
<accession>A0A645JH14</accession>
<dbReference type="EMBL" id="VSSQ01141728">
    <property type="protein sequence ID" value="MPN62975.1"/>
    <property type="molecule type" value="Genomic_DNA"/>
</dbReference>
<evidence type="ECO:0000313" key="2">
    <source>
        <dbReference type="EMBL" id="MPN62975.1"/>
    </source>
</evidence>
<comment type="caution">
    <text evidence="2">The sequence shown here is derived from an EMBL/GenBank/DDBJ whole genome shotgun (WGS) entry which is preliminary data.</text>
</comment>
<reference evidence="2" key="1">
    <citation type="submission" date="2019-08" db="EMBL/GenBank/DDBJ databases">
        <authorList>
            <person name="Kucharzyk K."/>
            <person name="Murdoch R.W."/>
            <person name="Higgins S."/>
            <person name="Loffler F."/>
        </authorList>
    </citation>
    <scope>NUCLEOTIDE SEQUENCE</scope>
</reference>
<dbReference type="GO" id="GO:0005886">
    <property type="term" value="C:plasma membrane"/>
    <property type="evidence" value="ECO:0007669"/>
    <property type="project" value="TreeGrafter"/>
</dbReference>